<dbReference type="EMBL" id="BAAATL010000015">
    <property type="protein sequence ID" value="GAA2486473.1"/>
    <property type="molecule type" value="Genomic_DNA"/>
</dbReference>
<comment type="caution">
    <text evidence="2">The sequence shown here is derived from an EMBL/GenBank/DDBJ whole genome shotgun (WGS) entry which is preliminary data.</text>
</comment>
<name>A0ABP5YTL3_9ACTN</name>
<reference evidence="3" key="1">
    <citation type="journal article" date="2019" name="Int. J. Syst. Evol. Microbiol.">
        <title>The Global Catalogue of Microorganisms (GCM) 10K type strain sequencing project: providing services to taxonomists for standard genome sequencing and annotation.</title>
        <authorList>
            <consortium name="The Broad Institute Genomics Platform"/>
            <consortium name="The Broad Institute Genome Sequencing Center for Infectious Disease"/>
            <person name="Wu L."/>
            <person name="Ma J."/>
        </authorList>
    </citation>
    <scope>NUCLEOTIDE SEQUENCE [LARGE SCALE GENOMIC DNA]</scope>
    <source>
        <strain evidence="3">JCM 6923</strain>
    </source>
</reference>
<evidence type="ECO:0000313" key="3">
    <source>
        <dbReference type="Proteomes" id="UP001501721"/>
    </source>
</evidence>
<organism evidence="2 3">
    <name type="scientific">Streptomyces graminearus</name>
    <dbReference type="NCBI Taxonomy" id="284030"/>
    <lineage>
        <taxon>Bacteria</taxon>
        <taxon>Bacillati</taxon>
        <taxon>Actinomycetota</taxon>
        <taxon>Actinomycetes</taxon>
        <taxon>Kitasatosporales</taxon>
        <taxon>Streptomycetaceae</taxon>
        <taxon>Streptomyces</taxon>
    </lineage>
</organism>
<feature type="region of interest" description="Disordered" evidence="1">
    <location>
        <begin position="43"/>
        <end position="113"/>
    </location>
</feature>
<sequence length="113" mass="11621">MDARAFGAVASTPALPARAIPAPVIAEVLAKSLRVSDMVSPVTDGCAVEGGGPRSAHTLPAAPERELNAGPPQAPLFKKPHAPSQERTKRHGGPVPLRHPRPDPLNPLAATAP</sequence>
<proteinExistence type="predicted"/>
<protein>
    <submittedName>
        <fullName evidence="2">Uncharacterized protein</fullName>
    </submittedName>
</protein>
<evidence type="ECO:0000313" key="2">
    <source>
        <dbReference type="EMBL" id="GAA2486473.1"/>
    </source>
</evidence>
<gene>
    <name evidence="2" type="ORF">GCM10010422_35460</name>
</gene>
<evidence type="ECO:0000256" key="1">
    <source>
        <dbReference type="SAM" id="MobiDB-lite"/>
    </source>
</evidence>
<keyword evidence="3" id="KW-1185">Reference proteome</keyword>
<accession>A0ABP5YTL3</accession>
<dbReference type="Proteomes" id="UP001501721">
    <property type="component" value="Unassembled WGS sequence"/>
</dbReference>